<dbReference type="InterPro" id="IPR019734">
    <property type="entry name" value="TPR_rpt"/>
</dbReference>
<dbReference type="PANTHER" id="PTHR46082">
    <property type="entry name" value="ATP/GTP-BINDING PROTEIN-RELATED"/>
    <property type="match status" value="1"/>
</dbReference>
<dbReference type="Gene3D" id="3.40.50.300">
    <property type="entry name" value="P-loop containing nucleotide triphosphate hydrolases"/>
    <property type="match status" value="1"/>
</dbReference>
<sequence length="822" mass="88193">MAGMGWDRWLVGRIRRGAGAAGASAALAVLVGGVTGLLQDRPGVAVAVTVVAALVVGGVTALAGNTSAVSPPVPWRSDAQLAVAGPWNVPGPVAGFTGREGELAALAKALRGRRVRIAALHGLGGMGKTQVALRYAADLADAEEVTVGWLMTASSRALVVDGLARLAPGLGLPQVADTRDAATAVLAELGRRSGWLLIYDDVTAARDVAGLLPVAGDGRVVITSRYSAWRDRIRALPVHRLDQEAAVAFLLDRTGDADREAAVVLAERLGGLPLALEQAAAYCLGGITLAGYLRRYDREPMRLLGLGQPLGREPVARTWAVSIRRVRRQHRAAVDLLRLLAFVAPAPLPSPVLGAAPELLPARLRRLVPDTVGFDGAVRVLADLSLLTSTASGVTVHALVQTVVRGQLPARSRWRRDRAAWADTAALMLIAGFPTGGHTADRWDRCAELRPHLEAVLLHDLPPVTAATLQYVLAQYLEDRGDYPTARNLMEQSVSARKRALGEQHPLTLASMNGLAAVLSDLGELPEARTLHEQTMLSRQRVLGGEHPETLESMNSLARVQRAMGDLAAAKSLLDQTLLVRQRVLGEEHPDTLASMNNLAITLRGLGDLAASRSLHQQTLQARQRVLGEEHPETLASMNNLAVMLRLLGDLAQSRTLLERTLTLRKRVLGEEHPETVASMNNLAETLRDLGDLPSARALHELALTMFRREVGEDHLYTLNSMNNLARTLHEMGDLAWARTLHEQALAQRRRVLGAEHPSTLTSMNDLALVLADAGDTDEARTLHEQTLALRRRVLGEEHPDTLASIANLEALDGQSDDPDGG</sequence>
<dbReference type="PANTHER" id="PTHR46082:SF6">
    <property type="entry name" value="AAA+ ATPASE DOMAIN-CONTAINING PROTEIN-RELATED"/>
    <property type="match status" value="1"/>
</dbReference>
<feature type="transmembrane region" description="Helical" evidence="1">
    <location>
        <begin position="45"/>
        <end position="64"/>
    </location>
</feature>
<dbReference type="SUPFAM" id="SSF52540">
    <property type="entry name" value="P-loop containing nucleoside triphosphate hydrolases"/>
    <property type="match status" value="1"/>
</dbReference>
<protein>
    <submittedName>
        <fullName evidence="2">ATP-binding protein</fullName>
    </submittedName>
</protein>
<dbReference type="AlphaFoldDB" id="A0A8J3VFJ6"/>
<gene>
    <name evidence="2" type="ORF">Rhe02_34910</name>
</gene>
<evidence type="ECO:0000256" key="1">
    <source>
        <dbReference type="SAM" id="Phobius"/>
    </source>
</evidence>
<evidence type="ECO:0000313" key="2">
    <source>
        <dbReference type="EMBL" id="GIH05424.1"/>
    </source>
</evidence>
<reference evidence="2" key="1">
    <citation type="submission" date="2021-01" db="EMBL/GenBank/DDBJ databases">
        <title>Whole genome shotgun sequence of Rhizocola hellebori NBRC 109834.</title>
        <authorList>
            <person name="Komaki H."/>
            <person name="Tamura T."/>
        </authorList>
    </citation>
    <scope>NUCLEOTIDE SEQUENCE</scope>
    <source>
        <strain evidence="2">NBRC 109834</strain>
    </source>
</reference>
<keyword evidence="2" id="KW-0547">Nucleotide-binding</keyword>
<dbReference type="GO" id="GO:0005524">
    <property type="term" value="F:ATP binding"/>
    <property type="evidence" value="ECO:0007669"/>
    <property type="project" value="UniProtKB-KW"/>
</dbReference>
<dbReference type="Proteomes" id="UP000612899">
    <property type="component" value="Unassembled WGS sequence"/>
</dbReference>
<comment type="caution">
    <text evidence="2">The sequence shown here is derived from an EMBL/GenBank/DDBJ whole genome shotgun (WGS) entry which is preliminary data.</text>
</comment>
<dbReference type="InterPro" id="IPR053137">
    <property type="entry name" value="NLR-like"/>
</dbReference>
<dbReference type="InterPro" id="IPR011990">
    <property type="entry name" value="TPR-like_helical_dom_sf"/>
</dbReference>
<keyword evidence="1" id="KW-0472">Membrane</keyword>
<dbReference type="Gene3D" id="1.25.40.10">
    <property type="entry name" value="Tetratricopeptide repeat domain"/>
    <property type="match status" value="3"/>
</dbReference>
<keyword evidence="2" id="KW-0067">ATP-binding</keyword>
<dbReference type="SUPFAM" id="SSF48452">
    <property type="entry name" value="TPR-like"/>
    <property type="match status" value="3"/>
</dbReference>
<keyword evidence="3" id="KW-1185">Reference proteome</keyword>
<name>A0A8J3VFJ6_9ACTN</name>
<dbReference type="NCBIfam" id="NF040586">
    <property type="entry name" value="FxSxx_TPR"/>
    <property type="match status" value="1"/>
</dbReference>
<evidence type="ECO:0000313" key="3">
    <source>
        <dbReference type="Proteomes" id="UP000612899"/>
    </source>
</evidence>
<feature type="transmembrane region" description="Helical" evidence="1">
    <location>
        <begin position="20"/>
        <end position="38"/>
    </location>
</feature>
<dbReference type="SMART" id="SM00028">
    <property type="entry name" value="TPR"/>
    <property type="match status" value="6"/>
</dbReference>
<dbReference type="EMBL" id="BONY01000019">
    <property type="protein sequence ID" value="GIH05424.1"/>
    <property type="molecule type" value="Genomic_DNA"/>
</dbReference>
<keyword evidence="1" id="KW-1133">Transmembrane helix</keyword>
<keyword evidence="1" id="KW-0812">Transmembrane</keyword>
<accession>A0A8J3VFJ6</accession>
<proteinExistence type="predicted"/>
<dbReference type="InterPro" id="IPR027417">
    <property type="entry name" value="P-loop_NTPase"/>
</dbReference>
<dbReference type="Pfam" id="PF13424">
    <property type="entry name" value="TPR_12"/>
    <property type="match status" value="3"/>
</dbReference>
<dbReference type="Pfam" id="PF13374">
    <property type="entry name" value="TPR_10"/>
    <property type="match status" value="2"/>
</dbReference>
<organism evidence="2 3">
    <name type="scientific">Rhizocola hellebori</name>
    <dbReference type="NCBI Taxonomy" id="1392758"/>
    <lineage>
        <taxon>Bacteria</taxon>
        <taxon>Bacillati</taxon>
        <taxon>Actinomycetota</taxon>
        <taxon>Actinomycetes</taxon>
        <taxon>Micromonosporales</taxon>
        <taxon>Micromonosporaceae</taxon>
        <taxon>Rhizocola</taxon>
    </lineage>
</organism>